<sequence length="213" mass="23991">MENKKTFLVNGSSIKAARVKKGFLSRRAFADHLGSLGIDTLSRCEKSPQKPHRAYLNTLKILSDALDVSPENLIIDDTDLETGNKLAIRDCSGIWQVIGQDIVVKEHFDYPNGPKKIEAKIEIKVDLEKCKIFATGYDHDNDPLHFEGSIYENGNHIVGEYFVKNDRLHVYGTLNLQYHGCGKRMSGYYVGRETGQGTTYILGNLVMELKEKL</sequence>
<dbReference type="InterPro" id="IPR010982">
    <property type="entry name" value="Lambda_DNA-bd_dom_sf"/>
</dbReference>
<proteinExistence type="predicted"/>
<evidence type="ECO:0000313" key="1">
    <source>
        <dbReference type="EMBL" id="QDU00408.1"/>
    </source>
</evidence>
<accession>A0A517W576</accession>
<protein>
    <submittedName>
        <fullName evidence="1">Uncharacterized protein</fullName>
    </submittedName>
</protein>
<dbReference type="GO" id="GO:0003677">
    <property type="term" value="F:DNA binding"/>
    <property type="evidence" value="ECO:0007669"/>
    <property type="project" value="InterPro"/>
</dbReference>
<dbReference type="Gene3D" id="1.10.260.40">
    <property type="entry name" value="lambda repressor-like DNA-binding domains"/>
    <property type="match status" value="1"/>
</dbReference>
<gene>
    <name evidence="1" type="ORF">V6x_00810</name>
</gene>
<organism evidence="1 2">
    <name type="scientific">Gimesia chilikensis</name>
    <dbReference type="NCBI Taxonomy" id="2605989"/>
    <lineage>
        <taxon>Bacteria</taxon>
        <taxon>Pseudomonadati</taxon>
        <taxon>Planctomycetota</taxon>
        <taxon>Planctomycetia</taxon>
        <taxon>Planctomycetales</taxon>
        <taxon>Planctomycetaceae</taxon>
        <taxon>Gimesia</taxon>
    </lineage>
</organism>
<evidence type="ECO:0000313" key="2">
    <source>
        <dbReference type="Proteomes" id="UP000320722"/>
    </source>
</evidence>
<name>A0A517W576_9PLAN</name>
<reference evidence="1 2" key="1">
    <citation type="submission" date="2019-02" db="EMBL/GenBank/DDBJ databases">
        <title>Deep-cultivation of Planctomycetes and their phenomic and genomic characterization uncovers novel biology.</title>
        <authorList>
            <person name="Wiegand S."/>
            <person name="Jogler M."/>
            <person name="Boedeker C."/>
            <person name="Pinto D."/>
            <person name="Vollmers J."/>
            <person name="Rivas-Marin E."/>
            <person name="Kohn T."/>
            <person name="Peeters S.H."/>
            <person name="Heuer A."/>
            <person name="Rast P."/>
            <person name="Oberbeckmann S."/>
            <person name="Bunk B."/>
            <person name="Jeske O."/>
            <person name="Meyerdierks A."/>
            <person name="Storesund J.E."/>
            <person name="Kallscheuer N."/>
            <person name="Luecker S."/>
            <person name="Lage O.M."/>
            <person name="Pohl T."/>
            <person name="Merkel B.J."/>
            <person name="Hornburger P."/>
            <person name="Mueller R.-W."/>
            <person name="Bruemmer F."/>
            <person name="Labrenz M."/>
            <person name="Spormann A.M."/>
            <person name="Op den Camp H."/>
            <person name="Overmann J."/>
            <person name="Amann R."/>
            <person name="Jetten M.S.M."/>
            <person name="Mascher T."/>
            <person name="Medema M.H."/>
            <person name="Devos D.P."/>
            <person name="Kaster A.-K."/>
            <person name="Ovreas L."/>
            <person name="Rohde M."/>
            <person name="Galperin M.Y."/>
            <person name="Jogler C."/>
        </authorList>
    </citation>
    <scope>NUCLEOTIDE SEQUENCE [LARGE SCALE GENOMIC DNA]</scope>
    <source>
        <strain evidence="1 2">V6</strain>
    </source>
</reference>
<dbReference type="EMBL" id="CP036347">
    <property type="protein sequence ID" value="QDU00408.1"/>
    <property type="molecule type" value="Genomic_DNA"/>
</dbReference>
<dbReference type="AlphaFoldDB" id="A0A517W576"/>
<dbReference type="RefSeq" id="WP_145035452.1">
    <property type="nucleotide sequence ID" value="NZ_CP036347.1"/>
</dbReference>
<dbReference type="Proteomes" id="UP000320722">
    <property type="component" value="Chromosome"/>
</dbReference>